<feature type="domain" description="Enoyl reductase (ER)" evidence="6">
    <location>
        <begin position="10"/>
        <end position="389"/>
    </location>
</feature>
<feature type="compositionally biased region" description="Acidic residues" evidence="5">
    <location>
        <begin position="227"/>
        <end position="255"/>
    </location>
</feature>
<evidence type="ECO:0000259" key="6">
    <source>
        <dbReference type="SMART" id="SM00829"/>
    </source>
</evidence>
<dbReference type="InterPro" id="IPR011032">
    <property type="entry name" value="GroES-like_sf"/>
</dbReference>
<keyword evidence="1 4" id="KW-0479">Metal-binding</keyword>
<evidence type="ECO:0000256" key="3">
    <source>
        <dbReference type="ARBA" id="ARBA00023002"/>
    </source>
</evidence>
<organism evidence="7 8">
    <name type="scientific">Halorubrum tibetense</name>
    <dbReference type="NCBI Taxonomy" id="175631"/>
    <lineage>
        <taxon>Archaea</taxon>
        <taxon>Methanobacteriati</taxon>
        <taxon>Methanobacteriota</taxon>
        <taxon>Stenosarchaea group</taxon>
        <taxon>Halobacteria</taxon>
        <taxon>Halobacteriales</taxon>
        <taxon>Haloferacaceae</taxon>
        <taxon>Halorubrum</taxon>
    </lineage>
</organism>
<name>A0ABD5SEZ7_9EURY</name>
<dbReference type="GO" id="GO:0051262">
    <property type="term" value="P:protein tetramerization"/>
    <property type="evidence" value="ECO:0007669"/>
    <property type="project" value="UniProtKB-ARBA"/>
</dbReference>
<keyword evidence="8" id="KW-1185">Reference proteome</keyword>
<dbReference type="InterPro" id="IPR013154">
    <property type="entry name" value="ADH-like_N"/>
</dbReference>
<feature type="region of interest" description="Disordered" evidence="5">
    <location>
        <begin position="1"/>
        <end position="23"/>
    </location>
</feature>
<dbReference type="AlphaFoldDB" id="A0ABD5SEZ7"/>
<comment type="caution">
    <text evidence="7">The sequence shown here is derived from an EMBL/GenBank/DDBJ whole genome shotgun (WGS) entry which is preliminary data.</text>
</comment>
<dbReference type="PANTHER" id="PTHR43401">
    <property type="entry name" value="L-THREONINE 3-DEHYDROGENASE"/>
    <property type="match status" value="1"/>
</dbReference>
<evidence type="ECO:0000256" key="5">
    <source>
        <dbReference type="SAM" id="MobiDB-lite"/>
    </source>
</evidence>
<dbReference type="EMBL" id="JBHSWW010000112">
    <property type="protein sequence ID" value="MFC6753557.1"/>
    <property type="molecule type" value="Genomic_DNA"/>
</dbReference>
<dbReference type="InterPro" id="IPR013149">
    <property type="entry name" value="ADH-like_C"/>
</dbReference>
<dbReference type="InterPro" id="IPR002328">
    <property type="entry name" value="ADH_Zn_CS"/>
</dbReference>
<comment type="cofactor">
    <cofactor evidence="4">
        <name>Zn(2+)</name>
        <dbReference type="ChEBI" id="CHEBI:29105"/>
    </cofactor>
</comment>
<dbReference type="PANTHER" id="PTHR43401:SF5">
    <property type="entry name" value="ALCOHOL DEHYDROGENASE-RELATED"/>
    <property type="match status" value="1"/>
</dbReference>
<keyword evidence="3" id="KW-0560">Oxidoreductase</keyword>
<dbReference type="PROSITE" id="PS00059">
    <property type="entry name" value="ADH_ZINC"/>
    <property type="match status" value="1"/>
</dbReference>
<dbReference type="RefSeq" id="WP_379781277.1">
    <property type="nucleotide sequence ID" value="NZ_JBHSWW010000112.1"/>
</dbReference>
<dbReference type="SUPFAM" id="SSF51735">
    <property type="entry name" value="NAD(P)-binding Rossmann-fold domains"/>
    <property type="match status" value="1"/>
</dbReference>
<dbReference type="Pfam" id="PF08240">
    <property type="entry name" value="ADH_N"/>
    <property type="match status" value="1"/>
</dbReference>
<dbReference type="GO" id="GO:0016616">
    <property type="term" value="F:oxidoreductase activity, acting on the CH-OH group of donors, NAD or NADP as acceptor"/>
    <property type="evidence" value="ECO:0007669"/>
    <property type="project" value="UniProtKB-ARBA"/>
</dbReference>
<evidence type="ECO:0000256" key="1">
    <source>
        <dbReference type="ARBA" id="ARBA00022723"/>
    </source>
</evidence>
<evidence type="ECO:0000256" key="2">
    <source>
        <dbReference type="ARBA" id="ARBA00022833"/>
    </source>
</evidence>
<reference evidence="7 8" key="1">
    <citation type="journal article" date="2019" name="Int. J. Syst. Evol. Microbiol.">
        <title>The Global Catalogue of Microorganisms (GCM) 10K type strain sequencing project: providing services to taxonomists for standard genome sequencing and annotation.</title>
        <authorList>
            <consortium name="The Broad Institute Genomics Platform"/>
            <consortium name="The Broad Institute Genome Sequencing Center for Infectious Disease"/>
            <person name="Wu L."/>
            <person name="Ma J."/>
        </authorList>
    </citation>
    <scope>NUCLEOTIDE SEQUENCE [LARGE SCALE GENOMIC DNA]</scope>
    <source>
        <strain evidence="7 8">CGMCC 1.3239</strain>
    </source>
</reference>
<gene>
    <name evidence="7" type="ORF">ACFQEU_08785</name>
</gene>
<dbReference type="Pfam" id="PF00107">
    <property type="entry name" value="ADH_zinc_N"/>
    <property type="match status" value="2"/>
</dbReference>
<evidence type="ECO:0000313" key="8">
    <source>
        <dbReference type="Proteomes" id="UP001596442"/>
    </source>
</evidence>
<protein>
    <submittedName>
        <fullName evidence="7">Alcohol dehydrogenase catalytic domain-containing protein</fullName>
    </submittedName>
</protein>
<dbReference type="Gene3D" id="3.90.180.10">
    <property type="entry name" value="Medium-chain alcohol dehydrogenases, catalytic domain"/>
    <property type="match status" value="2"/>
</dbReference>
<sequence>MHAAVLREHGEPLTLRDVPDPDPDRDGVVVRVEACGVCRSDWHAWKGHGEWADDRVPRGQILGHEPAGEVVAVGEAVERFAPGDRVVVPFSLGDGTCEYCRQGYGNVCSDGRALGFESDTPGAFAERVAVPNADYNLVERPSWLSARDAAALGCRYMTAYHALAERAELAAGESLAVHGCGGVGLSAVQIGRALGAHVVAVDIDDDALDRAAALGADELVSPHSADDGDSISDGTDDANDADANDADANDADANDADANANDVDASVPNRIRELTDGGVDISVDALGIAETCRNSVRSVRPRGTHVQIGLTTDAERGEVSLPTDRMTRWEVSFVGSRGMPPSNYDALFDLIEATGIDPGDLVSRELALSEVSDRLAAMDGYGVDGIEVVTEFD</sequence>
<dbReference type="GO" id="GO:0046872">
    <property type="term" value="F:metal ion binding"/>
    <property type="evidence" value="ECO:0007669"/>
    <property type="project" value="UniProtKB-KW"/>
</dbReference>
<dbReference type="GO" id="GO:0030554">
    <property type="term" value="F:adenyl nucleotide binding"/>
    <property type="evidence" value="ECO:0007669"/>
    <property type="project" value="UniProtKB-ARBA"/>
</dbReference>
<proteinExistence type="inferred from homology"/>
<dbReference type="SUPFAM" id="SSF50129">
    <property type="entry name" value="GroES-like"/>
    <property type="match status" value="1"/>
</dbReference>
<dbReference type="InterPro" id="IPR036291">
    <property type="entry name" value="NAD(P)-bd_dom_sf"/>
</dbReference>
<dbReference type="SMART" id="SM00829">
    <property type="entry name" value="PKS_ER"/>
    <property type="match status" value="1"/>
</dbReference>
<dbReference type="GO" id="GO:0044281">
    <property type="term" value="P:small molecule metabolic process"/>
    <property type="evidence" value="ECO:0007669"/>
    <property type="project" value="UniProtKB-ARBA"/>
</dbReference>
<evidence type="ECO:0000313" key="7">
    <source>
        <dbReference type="EMBL" id="MFC6753557.1"/>
    </source>
</evidence>
<feature type="region of interest" description="Disordered" evidence="5">
    <location>
        <begin position="219"/>
        <end position="263"/>
    </location>
</feature>
<accession>A0ABD5SEZ7</accession>
<evidence type="ECO:0000256" key="4">
    <source>
        <dbReference type="RuleBase" id="RU361277"/>
    </source>
</evidence>
<comment type="similarity">
    <text evidence="4">Belongs to the zinc-containing alcohol dehydrogenase family.</text>
</comment>
<dbReference type="InterPro" id="IPR020843">
    <property type="entry name" value="ER"/>
</dbReference>
<dbReference type="GO" id="GO:0043168">
    <property type="term" value="F:anion binding"/>
    <property type="evidence" value="ECO:0007669"/>
    <property type="project" value="UniProtKB-ARBA"/>
</dbReference>
<keyword evidence="2 4" id="KW-0862">Zinc</keyword>
<feature type="compositionally biased region" description="Basic and acidic residues" evidence="5">
    <location>
        <begin position="1"/>
        <end position="11"/>
    </location>
</feature>
<dbReference type="InterPro" id="IPR050129">
    <property type="entry name" value="Zn_alcohol_dh"/>
</dbReference>
<dbReference type="Proteomes" id="UP001596442">
    <property type="component" value="Unassembled WGS sequence"/>
</dbReference>